<proteinExistence type="predicted"/>
<evidence type="ECO:0000313" key="1">
    <source>
        <dbReference type="Proteomes" id="UP000887576"/>
    </source>
</evidence>
<reference evidence="2" key="1">
    <citation type="submission" date="2022-11" db="UniProtKB">
        <authorList>
            <consortium name="WormBaseParasite"/>
        </authorList>
    </citation>
    <scope>IDENTIFICATION</scope>
</reference>
<dbReference type="WBParaSite" id="JU765_v2.g17263.t1">
    <property type="protein sequence ID" value="JU765_v2.g17263.t1"/>
    <property type="gene ID" value="JU765_v2.g17263"/>
</dbReference>
<accession>A0AC34QKX7</accession>
<dbReference type="Proteomes" id="UP000887576">
    <property type="component" value="Unplaced"/>
</dbReference>
<name>A0AC34QKX7_9BILA</name>
<evidence type="ECO:0000313" key="2">
    <source>
        <dbReference type="WBParaSite" id="JU765_v2.g17263.t1"/>
    </source>
</evidence>
<sequence length="105" mass="10815">MAVKSGRNQTELPEPAPATASARPPITAPQSQLGPEPSTKPSRSAVQARTTSAVSPETSESAAVRPGLPVITSTPTQKHVKHSNTTAAKETATISPLKKPAKITV</sequence>
<protein>
    <submittedName>
        <fullName evidence="2">Uncharacterized protein</fullName>
    </submittedName>
</protein>
<organism evidence="1 2">
    <name type="scientific">Panagrolaimus sp. JU765</name>
    <dbReference type="NCBI Taxonomy" id="591449"/>
    <lineage>
        <taxon>Eukaryota</taxon>
        <taxon>Metazoa</taxon>
        <taxon>Ecdysozoa</taxon>
        <taxon>Nematoda</taxon>
        <taxon>Chromadorea</taxon>
        <taxon>Rhabditida</taxon>
        <taxon>Tylenchina</taxon>
        <taxon>Panagrolaimomorpha</taxon>
        <taxon>Panagrolaimoidea</taxon>
        <taxon>Panagrolaimidae</taxon>
        <taxon>Panagrolaimus</taxon>
    </lineage>
</organism>